<dbReference type="InterPro" id="IPR001828">
    <property type="entry name" value="ANF_lig-bd_rcpt"/>
</dbReference>
<dbReference type="CDD" id="cd06352">
    <property type="entry name" value="PBP1_NPR_GC-like"/>
    <property type="match status" value="1"/>
</dbReference>
<feature type="transmembrane region" description="Helical" evidence="8">
    <location>
        <begin position="368"/>
        <end position="390"/>
    </location>
</feature>
<dbReference type="OrthoDB" id="6158579at2759"/>
<dbReference type="GO" id="GO:0016020">
    <property type="term" value="C:membrane"/>
    <property type="evidence" value="ECO:0007669"/>
    <property type="project" value="UniProtKB-SubCell"/>
</dbReference>
<dbReference type="EnsemblMetazoa" id="CapteT202705">
    <property type="protein sequence ID" value="CapteP202705"/>
    <property type="gene ID" value="CapteG202705"/>
</dbReference>
<dbReference type="EMBL" id="KB301483">
    <property type="protein sequence ID" value="ELU05458.1"/>
    <property type="molecule type" value="Genomic_DNA"/>
</dbReference>
<dbReference type="PANTHER" id="PTHR44755:SF8">
    <property type="entry name" value="RECEPTOR LIGAND BINDING REGION DOMAIN-CONTAINING PROTEIN"/>
    <property type="match status" value="1"/>
</dbReference>
<evidence type="ECO:0000259" key="9">
    <source>
        <dbReference type="Pfam" id="PF01094"/>
    </source>
</evidence>
<evidence type="ECO:0000256" key="7">
    <source>
        <dbReference type="ARBA" id="ARBA00023180"/>
    </source>
</evidence>
<evidence type="ECO:0000256" key="2">
    <source>
        <dbReference type="ARBA" id="ARBA00022692"/>
    </source>
</evidence>
<dbReference type="EMBL" id="AMQN01007826">
    <property type="status" value="NOT_ANNOTATED_CDS"/>
    <property type="molecule type" value="Genomic_DNA"/>
</dbReference>
<dbReference type="PANTHER" id="PTHR44755">
    <property type="entry name" value="NATRIURETIC PEPTIDE RECEPTOR 3-RELATED"/>
    <property type="match status" value="1"/>
</dbReference>
<dbReference type="Gene3D" id="3.40.50.2300">
    <property type="match status" value="2"/>
</dbReference>
<evidence type="ECO:0000256" key="8">
    <source>
        <dbReference type="SAM" id="Phobius"/>
    </source>
</evidence>
<dbReference type="STRING" id="283909.R7UH89"/>
<dbReference type="Pfam" id="PF01094">
    <property type="entry name" value="ANF_receptor"/>
    <property type="match status" value="1"/>
</dbReference>
<evidence type="ECO:0000256" key="6">
    <source>
        <dbReference type="ARBA" id="ARBA00023170"/>
    </source>
</evidence>
<proteinExistence type="predicted"/>
<dbReference type="InterPro" id="IPR001170">
    <property type="entry name" value="ANPR/GUC"/>
</dbReference>
<reference evidence="10 12" key="2">
    <citation type="journal article" date="2013" name="Nature">
        <title>Insights into bilaterian evolution from three spiralian genomes.</title>
        <authorList>
            <person name="Simakov O."/>
            <person name="Marletaz F."/>
            <person name="Cho S.J."/>
            <person name="Edsinger-Gonzales E."/>
            <person name="Havlak P."/>
            <person name="Hellsten U."/>
            <person name="Kuo D.H."/>
            <person name="Larsson T."/>
            <person name="Lv J."/>
            <person name="Arendt D."/>
            <person name="Savage R."/>
            <person name="Osoegawa K."/>
            <person name="de Jong P."/>
            <person name="Grimwood J."/>
            <person name="Chapman J.A."/>
            <person name="Shapiro H."/>
            <person name="Aerts A."/>
            <person name="Otillar R.P."/>
            <person name="Terry A.Y."/>
            <person name="Boore J.L."/>
            <person name="Grigoriev I.V."/>
            <person name="Lindberg D.R."/>
            <person name="Seaver E.C."/>
            <person name="Weisblat D.A."/>
            <person name="Putnam N.H."/>
            <person name="Rokhsar D.S."/>
        </authorList>
    </citation>
    <scope>NUCLEOTIDE SEQUENCE</scope>
    <source>
        <strain evidence="10 12">I ESC-2004</strain>
    </source>
</reference>
<keyword evidence="2 8" id="KW-0812">Transmembrane</keyword>
<name>R7UH89_CAPTE</name>
<dbReference type="AlphaFoldDB" id="R7UH89"/>
<evidence type="ECO:0000313" key="11">
    <source>
        <dbReference type="EnsemblMetazoa" id="CapteP202705"/>
    </source>
</evidence>
<keyword evidence="12" id="KW-1185">Reference proteome</keyword>
<dbReference type="Proteomes" id="UP000014760">
    <property type="component" value="Unassembled WGS sequence"/>
</dbReference>
<gene>
    <name evidence="10" type="ORF">CAPTEDRAFT_202705</name>
</gene>
<accession>R7UH89</accession>
<comment type="subcellular location">
    <subcellularLocation>
        <location evidence="1">Membrane</location>
        <topology evidence="1">Single-pass type I membrane protein</topology>
    </subcellularLocation>
</comment>
<reference evidence="11" key="3">
    <citation type="submission" date="2015-06" db="UniProtKB">
        <authorList>
            <consortium name="EnsemblMetazoa"/>
        </authorList>
    </citation>
    <scope>IDENTIFICATION</scope>
</reference>
<evidence type="ECO:0000256" key="5">
    <source>
        <dbReference type="ARBA" id="ARBA00023136"/>
    </source>
</evidence>
<keyword evidence="6" id="KW-0675">Receptor</keyword>
<reference evidence="12" key="1">
    <citation type="submission" date="2012-12" db="EMBL/GenBank/DDBJ databases">
        <authorList>
            <person name="Hellsten U."/>
            <person name="Grimwood J."/>
            <person name="Chapman J.A."/>
            <person name="Shapiro H."/>
            <person name="Aerts A."/>
            <person name="Otillar R.P."/>
            <person name="Terry A.Y."/>
            <person name="Boore J.L."/>
            <person name="Simakov O."/>
            <person name="Marletaz F."/>
            <person name="Cho S.-J."/>
            <person name="Edsinger-Gonzales E."/>
            <person name="Havlak P."/>
            <person name="Kuo D.-H."/>
            <person name="Larsson T."/>
            <person name="Lv J."/>
            <person name="Arendt D."/>
            <person name="Savage R."/>
            <person name="Osoegawa K."/>
            <person name="de Jong P."/>
            <person name="Lindberg D.R."/>
            <person name="Seaver E.C."/>
            <person name="Weisblat D.A."/>
            <person name="Putnam N.H."/>
            <person name="Grigoriev I.V."/>
            <person name="Rokhsar D.S."/>
        </authorList>
    </citation>
    <scope>NUCLEOTIDE SEQUENCE</scope>
    <source>
        <strain evidence="12">I ESC-2004</strain>
    </source>
</reference>
<keyword evidence="4 8" id="KW-1133">Transmembrane helix</keyword>
<evidence type="ECO:0000256" key="1">
    <source>
        <dbReference type="ARBA" id="ARBA00004479"/>
    </source>
</evidence>
<keyword evidence="3" id="KW-0732">Signal</keyword>
<evidence type="ECO:0000313" key="12">
    <source>
        <dbReference type="Proteomes" id="UP000014760"/>
    </source>
</evidence>
<keyword evidence="5 8" id="KW-0472">Membrane</keyword>
<sequence>MGMEAATHLYEVQHVDAILGSFCSPVLEPIGHYWTVKNIPTITHGATDPALEDKKVYTTLMRLGPTYNKYGAAFVAICQYYQWDRVAILAKNYHTCEFGASSINMAFSLNNLTVAEWIRIGSASLTDSEIDEYLDRLYQRTRIIIVCIQTDDLNRLLVRASEKGMLDDGQLVFWGYSMLPGSGTEKPWLVTGKEIPESTQRLYQYYKTMTMGGMAGPRIDDFLDNVTAVMDTDYWGSLSGKDPGRIYSVLLYEAAYLYFLLFNETRATGEFHNGTLLTFRARGKTFPGLLESVSLDMNADREPNFELWQLRPDKTKYTMFASLHIADLDTPEFASVDVAFWFTPNNAIPPDEPSCGWMGELCSKDDNMVLILIIIVCVLVFLAVIGEAVAPKTRIVED</sequence>
<keyword evidence="7" id="KW-0325">Glycoprotein</keyword>
<protein>
    <recommendedName>
        <fullName evidence="9">Receptor ligand binding region domain-containing protein</fullName>
    </recommendedName>
</protein>
<dbReference type="GO" id="GO:0038023">
    <property type="term" value="F:signaling receptor activity"/>
    <property type="evidence" value="ECO:0007669"/>
    <property type="project" value="TreeGrafter"/>
</dbReference>
<organism evidence="10">
    <name type="scientific">Capitella teleta</name>
    <name type="common">Polychaete worm</name>
    <dbReference type="NCBI Taxonomy" id="283909"/>
    <lineage>
        <taxon>Eukaryota</taxon>
        <taxon>Metazoa</taxon>
        <taxon>Spiralia</taxon>
        <taxon>Lophotrochozoa</taxon>
        <taxon>Annelida</taxon>
        <taxon>Polychaeta</taxon>
        <taxon>Sedentaria</taxon>
        <taxon>Scolecida</taxon>
        <taxon>Capitellidae</taxon>
        <taxon>Capitella</taxon>
    </lineage>
</organism>
<dbReference type="HOGENOM" id="CLU_693069_0_0_1"/>
<evidence type="ECO:0000256" key="3">
    <source>
        <dbReference type="ARBA" id="ARBA00022729"/>
    </source>
</evidence>
<evidence type="ECO:0000256" key="4">
    <source>
        <dbReference type="ARBA" id="ARBA00022989"/>
    </source>
</evidence>
<evidence type="ECO:0000313" key="10">
    <source>
        <dbReference type="EMBL" id="ELU05458.1"/>
    </source>
</evidence>
<dbReference type="SUPFAM" id="SSF53822">
    <property type="entry name" value="Periplasmic binding protein-like I"/>
    <property type="match status" value="1"/>
</dbReference>
<dbReference type="InterPro" id="IPR052612">
    <property type="entry name" value="ANP_Clearance_Receptor"/>
</dbReference>
<dbReference type="InterPro" id="IPR028082">
    <property type="entry name" value="Peripla_BP_I"/>
</dbReference>
<feature type="domain" description="Receptor ligand binding region" evidence="9">
    <location>
        <begin position="2"/>
        <end position="311"/>
    </location>
</feature>
<dbReference type="PRINTS" id="PR00255">
    <property type="entry name" value="NATPEPTIDER"/>
</dbReference>
<dbReference type="GO" id="GO:0007165">
    <property type="term" value="P:signal transduction"/>
    <property type="evidence" value="ECO:0007669"/>
    <property type="project" value="TreeGrafter"/>
</dbReference>
<dbReference type="OMA" id="DIMGHAY"/>
<dbReference type="GO" id="GO:0017046">
    <property type="term" value="F:peptide hormone binding"/>
    <property type="evidence" value="ECO:0007669"/>
    <property type="project" value="TreeGrafter"/>
</dbReference>